<reference evidence="8" key="1">
    <citation type="journal article" date="2013" name="J. Plant Res.">
        <title>Effect of fungi and light on seed germination of three Opuntia species from semiarid lands of central Mexico.</title>
        <authorList>
            <person name="Delgado-Sanchez P."/>
            <person name="Jimenez-Bremont J.F."/>
            <person name="Guerrero-Gonzalez Mde L."/>
            <person name="Flores J."/>
        </authorList>
    </citation>
    <scope>NUCLEOTIDE SEQUENCE</scope>
    <source>
        <tissue evidence="8">Cladode</tissue>
    </source>
</reference>
<evidence type="ECO:0000256" key="1">
    <source>
        <dbReference type="ARBA" id="ARBA00004496"/>
    </source>
</evidence>
<evidence type="ECO:0000256" key="5">
    <source>
        <dbReference type="ARBA" id="ARBA00023242"/>
    </source>
</evidence>
<reference evidence="8" key="2">
    <citation type="submission" date="2020-07" db="EMBL/GenBank/DDBJ databases">
        <authorList>
            <person name="Vera ALvarez R."/>
            <person name="Arias-Moreno D.M."/>
            <person name="Jimenez-Jacinto V."/>
            <person name="Jimenez-Bremont J.F."/>
            <person name="Swaminathan K."/>
            <person name="Moose S.P."/>
            <person name="Guerrero-Gonzalez M.L."/>
            <person name="Marino-Ramirez L."/>
            <person name="Landsman D."/>
            <person name="Rodriguez-Kessler M."/>
            <person name="Delgado-Sanchez P."/>
        </authorList>
    </citation>
    <scope>NUCLEOTIDE SEQUENCE</scope>
    <source>
        <tissue evidence="8">Cladode</tissue>
    </source>
</reference>
<feature type="compositionally biased region" description="Acidic residues" evidence="7">
    <location>
        <begin position="87"/>
        <end position="96"/>
    </location>
</feature>
<keyword evidence="3" id="KW-0203">Cytokinin biosynthesis</keyword>
<dbReference type="GO" id="GO:0009736">
    <property type="term" value="P:cytokinin-activated signaling pathway"/>
    <property type="evidence" value="ECO:0007669"/>
    <property type="project" value="UniProtKB-KW"/>
</dbReference>
<evidence type="ECO:0000256" key="6">
    <source>
        <dbReference type="ARBA" id="ARBA00024199"/>
    </source>
</evidence>
<dbReference type="GO" id="GO:0009691">
    <property type="term" value="P:cytokinin biosynthetic process"/>
    <property type="evidence" value="ECO:0007669"/>
    <property type="project" value="UniProtKB-KW"/>
</dbReference>
<evidence type="ECO:0000256" key="4">
    <source>
        <dbReference type="ARBA" id="ARBA00022864"/>
    </source>
</evidence>
<dbReference type="GO" id="GO:0005737">
    <property type="term" value="C:cytoplasm"/>
    <property type="evidence" value="ECO:0007669"/>
    <property type="project" value="UniProtKB-SubCell"/>
</dbReference>
<keyword evidence="4" id="KW-0932">Cytokinin signaling pathway</keyword>
<dbReference type="EMBL" id="GISG01100414">
    <property type="protein sequence ID" value="MBA4636474.1"/>
    <property type="molecule type" value="Transcribed_RNA"/>
</dbReference>
<feature type="compositionally biased region" description="Basic residues" evidence="7">
    <location>
        <begin position="49"/>
        <end position="62"/>
    </location>
</feature>
<evidence type="ECO:0000256" key="2">
    <source>
        <dbReference type="ARBA" id="ARBA00022490"/>
    </source>
</evidence>
<evidence type="ECO:0000256" key="3">
    <source>
        <dbReference type="ARBA" id="ARBA00022712"/>
    </source>
</evidence>
<dbReference type="InterPro" id="IPR044670">
    <property type="entry name" value="SOFL"/>
</dbReference>
<feature type="region of interest" description="Disordered" evidence="7">
    <location>
        <begin position="1"/>
        <end position="148"/>
    </location>
</feature>
<proteinExistence type="inferred from homology"/>
<protein>
    <submittedName>
        <fullName evidence="8">Uncharacterized protein</fullName>
    </submittedName>
</protein>
<organism evidence="8">
    <name type="scientific">Opuntia streptacantha</name>
    <name type="common">Prickly pear cactus</name>
    <name type="synonym">Opuntia cardona</name>
    <dbReference type="NCBI Taxonomy" id="393608"/>
    <lineage>
        <taxon>Eukaryota</taxon>
        <taxon>Viridiplantae</taxon>
        <taxon>Streptophyta</taxon>
        <taxon>Embryophyta</taxon>
        <taxon>Tracheophyta</taxon>
        <taxon>Spermatophyta</taxon>
        <taxon>Magnoliopsida</taxon>
        <taxon>eudicotyledons</taxon>
        <taxon>Gunneridae</taxon>
        <taxon>Pentapetalae</taxon>
        <taxon>Caryophyllales</taxon>
        <taxon>Cactineae</taxon>
        <taxon>Cactaceae</taxon>
        <taxon>Opuntioideae</taxon>
        <taxon>Opuntia</taxon>
    </lineage>
</organism>
<dbReference type="EMBL" id="GISG01100413">
    <property type="protein sequence ID" value="MBA4636473.1"/>
    <property type="molecule type" value="Transcribed_RNA"/>
</dbReference>
<dbReference type="AlphaFoldDB" id="A0A7C8Z984"/>
<feature type="compositionally biased region" description="Basic and acidic residues" evidence="7">
    <location>
        <begin position="114"/>
        <end position="129"/>
    </location>
</feature>
<dbReference type="PANTHER" id="PTHR33347:SF1">
    <property type="entry name" value="PROTEIN SOB FIVE-LIKE 5"/>
    <property type="match status" value="1"/>
</dbReference>
<sequence length="148" mass="17126">MEDGEECSSNESGWTKYIDPTSYYDDQNNYNRGFVHDDDDVDEEDAHQHQHQRRHHGYNRRQRQYEDDDDSIASDASSGPGHHHGEEEEEEDDDDDHGNKFFKGKKSSKVVKGRKTEQYEGKGKKDMTLKMKKSTGYGLKQGQGQKPI</sequence>
<comment type="subcellular location">
    <subcellularLocation>
        <location evidence="1">Cytoplasm</location>
    </subcellularLocation>
</comment>
<keyword evidence="5" id="KW-0539">Nucleus</keyword>
<name>A0A7C8Z984_OPUST</name>
<keyword evidence="2" id="KW-0963">Cytoplasm</keyword>
<evidence type="ECO:0000256" key="7">
    <source>
        <dbReference type="SAM" id="MobiDB-lite"/>
    </source>
</evidence>
<feature type="compositionally biased region" description="Basic residues" evidence="7">
    <location>
        <begin position="100"/>
        <end position="113"/>
    </location>
</feature>
<accession>A0A7C8Z984</accession>
<comment type="similarity">
    <text evidence="6">Belongs to the SOFL plant protein family.</text>
</comment>
<evidence type="ECO:0000313" key="8">
    <source>
        <dbReference type="EMBL" id="MBA4636473.1"/>
    </source>
</evidence>
<dbReference type="PANTHER" id="PTHR33347">
    <property type="entry name" value="OSJNBA0091C07.3 PROTEIN"/>
    <property type="match status" value="1"/>
</dbReference>